<evidence type="ECO:0000256" key="1">
    <source>
        <dbReference type="SAM" id="Phobius"/>
    </source>
</evidence>
<reference evidence="3 4" key="2">
    <citation type="submission" date="2024-07" db="EMBL/GenBank/DDBJ databases">
        <authorList>
            <person name="Akdeniz Z."/>
        </authorList>
    </citation>
    <scope>NUCLEOTIDE SEQUENCE [LARGE SCALE GENOMIC DNA]</scope>
</reference>
<keyword evidence="4" id="KW-1185">Reference proteome</keyword>
<name>A0AA86NF58_9EUKA</name>
<proteinExistence type="predicted"/>
<keyword evidence="1" id="KW-0812">Transmembrane</keyword>
<dbReference type="InterPro" id="IPR009030">
    <property type="entry name" value="Growth_fac_rcpt_cys_sf"/>
</dbReference>
<accession>A0AA86NF58</accession>
<keyword evidence="1" id="KW-1133">Transmembrane helix</keyword>
<dbReference type="SUPFAM" id="SSF57184">
    <property type="entry name" value="Growth factor receptor domain"/>
    <property type="match status" value="1"/>
</dbReference>
<comment type="caution">
    <text evidence="2">The sequence shown here is derived from an EMBL/GenBank/DDBJ whole genome shotgun (WGS) entry which is preliminary data.</text>
</comment>
<evidence type="ECO:0000313" key="4">
    <source>
        <dbReference type="Proteomes" id="UP001642409"/>
    </source>
</evidence>
<gene>
    <name evidence="2" type="ORF">HINF_LOCUS5690</name>
    <name evidence="3" type="ORF">HINF_LOCUS69378</name>
</gene>
<sequence>MIEFVNIVLIQINNLNTQYNIPCDQCSNYIGAVCDTDINQCRCDDTLGYIGTSVESCISCWESHQIVELDQCVDCPLNYGFHVNQCELCQFGISNRVCSCNEQSGFGYSASLCIDCWSNGQEIRDGSCFICTDLYEVSTHSCIYCDVGTKPFNNQCVCDHFQGFVLKGNVCVDCWSISNIIYNDDCVPCTSPTVFNTVSHSCEQCGANQIYENDLCMCDESNGYAVYGGICTNCWNYAMEIKDGKCQTCSDAVFNVQTKLCETCQQGSNLVSGICVCNVKLGYAGIDCVNCWEQNKIIVGNDCVSCDYGNSLIYGSGNECICKDGYVKEGNNCIIKKNQIKIVIIVVPSIAAGIIIIVTVNIIIKKRQQARPDKGPKEKKFQNKKNKEDTKEVIIQAQNITIV</sequence>
<keyword evidence="1" id="KW-0472">Membrane</keyword>
<reference evidence="2" key="1">
    <citation type="submission" date="2023-06" db="EMBL/GenBank/DDBJ databases">
        <authorList>
            <person name="Kurt Z."/>
        </authorList>
    </citation>
    <scope>NUCLEOTIDE SEQUENCE</scope>
</reference>
<evidence type="ECO:0000313" key="2">
    <source>
        <dbReference type="EMBL" id="CAI9918045.1"/>
    </source>
</evidence>
<protein>
    <submittedName>
        <fullName evidence="2">Extracellular matrix protein</fullName>
    </submittedName>
    <submittedName>
        <fullName evidence="3">Extracellular_matrix protein</fullName>
    </submittedName>
</protein>
<dbReference type="AlphaFoldDB" id="A0AA86NF58"/>
<dbReference type="EMBL" id="CAXDID020000504">
    <property type="protein sequence ID" value="CAL6097955.1"/>
    <property type="molecule type" value="Genomic_DNA"/>
</dbReference>
<feature type="transmembrane region" description="Helical" evidence="1">
    <location>
        <begin position="342"/>
        <end position="364"/>
    </location>
</feature>
<organism evidence="2">
    <name type="scientific">Hexamita inflata</name>
    <dbReference type="NCBI Taxonomy" id="28002"/>
    <lineage>
        <taxon>Eukaryota</taxon>
        <taxon>Metamonada</taxon>
        <taxon>Diplomonadida</taxon>
        <taxon>Hexamitidae</taxon>
        <taxon>Hexamitinae</taxon>
        <taxon>Hexamita</taxon>
    </lineage>
</organism>
<dbReference type="Proteomes" id="UP001642409">
    <property type="component" value="Unassembled WGS sequence"/>
</dbReference>
<evidence type="ECO:0000313" key="3">
    <source>
        <dbReference type="EMBL" id="CAL6097955.1"/>
    </source>
</evidence>
<dbReference type="EMBL" id="CATOUU010000147">
    <property type="protein sequence ID" value="CAI9918045.1"/>
    <property type="molecule type" value="Genomic_DNA"/>
</dbReference>